<dbReference type="RefSeq" id="WP_379997699.1">
    <property type="nucleotide sequence ID" value="NZ_JBHSGN010000084.1"/>
</dbReference>
<feature type="domain" description="Glycosyl-hydrolase 97 catalytic" evidence="5">
    <location>
        <begin position="308"/>
        <end position="454"/>
    </location>
</feature>
<dbReference type="InterPro" id="IPR017853">
    <property type="entry name" value="GH"/>
</dbReference>
<dbReference type="InterPro" id="IPR052720">
    <property type="entry name" value="Glycosyl_hydrolase_97"/>
</dbReference>
<dbReference type="Pfam" id="PF14509">
    <property type="entry name" value="GH97_C"/>
    <property type="match status" value="1"/>
</dbReference>
<dbReference type="InterPro" id="IPR029486">
    <property type="entry name" value="GH97_N"/>
</dbReference>
<keyword evidence="9" id="KW-1185">Reference proteome</keyword>
<evidence type="ECO:0000256" key="4">
    <source>
        <dbReference type="SAM" id="SignalP"/>
    </source>
</evidence>
<dbReference type="Pfam" id="PF14508">
    <property type="entry name" value="GH97_N"/>
    <property type="match status" value="1"/>
</dbReference>
<dbReference type="InterPro" id="IPR029483">
    <property type="entry name" value="GH97_C"/>
</dbReference>
<organism evidence="8 9">
    <name type="scientific">Dysgonomonas termitidis</name>
    <dbReference type="NCBI Taxonomy" id="1516126"/>
    <lineage>
        <taxon>Bacteria</taxon>
        <taxon>Pseudomonadati</taxon>
        <taxon>Bacteroidota</taxon>
        <taxon>Bacteroidia</taxon>
        <taxon>Bacteroidales</taxon>
        <taxon>Dysgonomonadaceae</taxon>
        <taxon>Dysgonomonas</taxon>
    </lineage>
</organism>
<feature type="domain" description="Glycosyl-hydrolase 97 C-terminal oligomerisation" evidence="7">
    <location>
        <begin position="535"/>
        <end position="630"/>
    </location>
</feature>
<evidence type="ECO:0000313" key="8">
    <source>
        <dbReference type="EMBL" id="MFC4674950.1"/>
    </source>
</evidence>
<dbReference type="Gene3D" id="3.20.20.70">
    <property type="entry name" value="Aldolase class I"/>
    <property type="match status" value="1"/>
</dbReference>
<dbReference type="EMBL" id="JBHSGN010000084">
    <property type="protein sequence ID" value="MFC4674950.1"/>
    <property type="molecule type" value="Genomic_DNA"/>
</dbReference>
<evidence type="ECO:0000256" key="2">
    <source>
        <dbReference type="ARBA" id="ARBA00011245"/>
    </source>
</evidence>
<dbReference type="GO" id="GO:0016787">
    <property type="term" value="F:hydrolase activity"/>
    <property type="evidence" value="ECO:0007669"/>
    <property type="project" value="UniProtKB-KW"/>
</dbReference>
<evidence type="ECO:0000256" key="1">
    <source>
        <dbReference type="ARBA" id="ARBA00001913"/>
    </source>
</evidence>
<gene>
    <name evidence="8" type="ORF">ACFO6W_14700</name>
</gene>
<keyword evidence="8" id="KW-0378">Hydrolase</keyword>
<name>A0ABV9KXI1_9BACT</name>
<reference evidence="9" key="1">
    <citation type="journal article" date="2019" name="Int. J. Syst. Evol. Microbiol.">
        <title>The Global Catalogue of Microorganisms (GCM) 10K type strain sequencing project: providing services to taxonomists for standard genome sequencing and annotation.</title>
        <authorList>
            <consortium name="The Broad Institute Genomics Platform"/>
            <consortium name="The Broad Institute Genome Sequencing Center for Infectious Disease"/>
            <person name="Wu L."/>
            <person name="Ma J."/>
        </authorList>
    </citation>
    <scope>NUCLEOTIDE SEQUENCE [LARGE SCALE GENOMIC DNA]</scope>
    <source>
        <strain evidence="9">CCUG 66188</strain>
    </source>
</reference>
<evidence type="ECO:0000313" key="9">
    <source>
        <dbReference type="Proteomes" id="UP001596023"/>
    </source>
</evidence>
<dbReference type="InterPro" id="IPR019563">
    <property type="entry name" value="GH97_catalytic"/>
</dbReference>
<dbReference type="Gene3D" id="2.70.98.10">
    <property type="match status" value="1"/>
</dbReference>
<feature type="signal peptide" evidence="4">
    <location>
        <begin position="1"/>
        <end position="21"/>
    </location>
</feature>
<proteinExistence type="predicted"/>
<feature type="domain" description="Glycosyl-hydrolase 97 N-terminal" evidence="6">
    <location>
        <begin position="32"/>
        <end position="290"/>
    </location>
</feature>
<comment type="caution">
    <text evidence="8">The sequence shown here is derived from an EMBL/GenBank/DDBJ whole genome shotgun (WGS) entry which is preliminary data.</text>
</comment>
<comment type="subunit">
    <text evidence="2">Monomer.</text>
</comment>
<keyword evidence="4" id="KW-0732">Signal</keyword>
<evidence type="ECO:0000256" key="3">
    <source>
        <dbReference type="ARBA" id="ARBA00022837"/>
    </source>
</evidence>
<feature type="chain" id="PRO_5045888658" evidence="4">
    <location>
        <begin position="22"/>
        <end position="650"/>
    </location>
</feature>
<keyword evidence="3" id="KW-0106">Calcium</keyword>
<evidence type="ECO:0000259" key="5">
    <source>
        <dbReference type="Pfam" id="PF10566"/>
    </source>
</evidence>
<dbReference type="Pfam" id="PF10566">
    <property type="entry name" value="Glyco_hydro_97"/>
    <property type="match status" value="1"/>
</dbReference>
<evidence type="ECO:0000259" key="6">
    <source>
        <dbReference type="Pfam" id="PF14508"/>
    </source>
</evidence>
<dbReference type="InterPro" id="IPR014718">
    <property type="entry name" value="GH-type_carb-bd"/>
</dbReference>
<dbReference type="InterPro" id="IPR013785">
    <property type="entry name" value="Aldolase_TIM"/>
</dbReference>
<protein>
    <submittedName>
        <fullName evidence="8">Glycoside hydrolase family 97 catalytic domain-containing protein</fullName>
    </submittedName>
</protein>
<comment type="cofactor">
    <cofactor evidence="1">
        <name>Ca(2+)</name>
        <dbReference type="ChEBI" id="CHEBI:29108"/>
    </cofactor>
</comment>
<evidence type="ECO:0000259" key="7">
    <source>
        <dbReference type="Pfam" id="PF14509"/>
    </source>
</evidence>
<dbReference type="SUPFAM" id="SSF51445">
    <property type="entry name" value="(Trans)glycosidases"/>
    <property type="match status" value="1"/>
</dbReference>
<sequence length="650" mass="75539">MKKALLIFLIFISLSAATISAQSIIETTRTKVVSPDGKHIFGLYQKKNTDGTLAIFYTVSYNNQPVILESKLDIRLDNHIWERALAKFWKQPESWNDVMVFDNVETSSHNETWKPLYGERSEIKDNYNGAKIHFSRRDKSQYKMSIEVRAYNEGIAFRYYFPMHPEAIYHKITAENTEFTMPERTTAWWTQWAQAPYYEKPLSDWDDESERPLTMRISDSLYACITEAQQVDFARAMFKLSKYKKNTVQVSLYSISDMVTPFGTPWRVVMAAERIGKLLENNDIILNLNESNKITNTDWVKPGKIMRETTLTTANAKACIDFCERHKMQYILFDWKWYGPSMDFRSDASEVTVTDLDMKEVVRYGKSKGIGVWVYVNQHALQHQADKIFPVYKEWGLAGVKFGFVQYQTQGWSAWLHELVKKAADNNLMVNIHDEYRPTGYSRTYPNLLTQEGIRGNEEFPDATHNTILPFTRMIAGAADYTVCYFDPRIKNTHAHQLAFPVIYYSPLQTLYWYDTPARIEEVPELEFFDNIPVTFDDTKVIHDYIGEYVTIARRNGKEWFLGTIGNNDARMINTPLDFLQTGQRYVASIYTDDDNAETVTKVKVTRLIVDSTTILQFQLKEKGGCTIHLIPAVKEDMKRYKVYKKNAIL</sequence>
<accession>A0ABV9KXI1</accession>
<dbReference type="PANTHER" id="PTHR35803:SF3">
    <property type="entry name" value="ALPHA-GLUCOSIDASE"/>
    <property type="match status" value="1"/>
</dbReference>
<dbReference type="PANTHER" id="PTHR35803">
    <property type="entry name" value="GLUCAN 1,4-ALPHA-GLUCOSIDASE SUSB-RELATED"/>
    <property type="match status" value="1"/>
</dbReference>
<dbReference type="Proteomes" id="UP001596023">
    <property type="component" value="Unassembled WGS sequence"/>
</dbReference>